<dbReference type="InterPro" id="IPR008670">
    <property type="entry name" value="CoA_reduct_LuxC"/>
</dbReference>
<dbReference type="GO" id="GO:0003995">
    <property type="term" value="F:acyl-CoA dehydrogenase activity"/>
    <property type="evidence" value="ECO:0007669"/>
    <property type="project" value="InterPro"/>
</dbReference>
<evidence type="ECO:0000313" key="4">
    <source>
        <dbReference type="Proteomes" id="UP000521676"/>
    </source>
</evidence>
<sequence>MKEVLAEASAKPIPVKFFIRGELIEGAELEFSGRGGETTFVSANPSKLLNRIVLRDPQSMVSDFKGLKTSDIVDFLVALGEKLEFDRNPLMQEACRVSTLFSGLTPSILEGCYRRIPLVFSRPALESLVENEVGINFLDGWVEVPVPLGRAKVRAYGAKTLHIIAGNVPLIAAISVIRGALIKADNIIKLPSNDPLTATAILTTMHEFDPGHPLVKHFVSVYWKGGDSRVERPLITPQHLEKIIAWGGHNSVKHIKNLVGPGIDLITLDPKFSISVIGAEAFTSEDVMRQAAGRAALDAGTFNQEACVNSRTQFVQTTPEKAARYGELLYQALQELHPSISTRPKHFPAHLRENLESLRYMYDFYHVAGGEKGEGAVVTSLTGDPVDFFPSCKVVNVIPFNEITEILPHITVATQCVGIYPEPLKEALMDSLVAQGVQRFVSLGKATEGGIGVPSDAIEPMRRACKWIVNEIEA</sequence>
<dbReference type="Proteomes" id="UP001431572">
    <property type="component" value="Chromosome 2"/>
</dbReference>
<dbReference type="InterPro" id="IPR016161">
    <property type="entry name" value="Ald_DH/histidinol_DH"/>
</dbReference>
<reference evidence="2 4" key="1">
    <citation type="submission" date="2020-06" db="EMBL/GenBank/DDBJ databases">
        <title>Anoxygenic phototrophic Chloroflexota member uses a Type I reaction center.</title>
        <authorList>
            <person name="Tsuji J.M."/>
            <person name="Shaw N.A."/>
            <person name="Nagashima S."/>
            <person name="Venkiteswaran J."/>
            <person name="Schiff S.L."/>
            <person name="Hanada S."/>
            <person name="Tank M."/>
            <person name="Neufeld J.D."/>
        </authorList>
    </citation>
    <scope>NUCLEOTIDE SEQUENCE [LARGE SCALE GENOMIC DNA]</scope>
    <source>
        <strain evidence="2">L227-S17</strain>
    </source>
</reference>
<evidence type="ECO:0000313" key="5">
    <source>
        <dbReference type="Proteomes" id="UP001431572"/>
    </source>
</evidence>
<evidence type="ECO:0000313" key="2">
    <source>
        <dbReference type="EMBL" id="NWJ47575.1"/>
    </source>
</evidence>
<dbReference type="Pfam" id="PF05893">
    <property type="entry name" value="LuxC"/>
    <property type="match status" value="1"/>
</dbReference>
<dbReference type="SUPFAM" id="SSF53720">
    <property type="entry name" value="ALDH-like"/>
    <property type="match status" value="1"/>
</dbReference>
<dbReference type="AlphaFoldDB" id="A0A8T7M648"/>
<organism evidence="2 4">
    <name type="scientific">Candidatus Chlorohelix allophototropha</name>
    <dbReference type="NCBI Taxonomy" id="3003348"/>
    <lineage>
        <taxon>Bacteria</taxon>
        <taxon>Bacillati</taxon>
        <taxon>Chloroflexota</taxon>
        <taxon>Chloroflexia</taxon>
        <taxon>Candidatus Chloroheliales</taxon>
        <taxon>Candidatus Chloroheliaceae</taxon>
        <taxon>Candidatus Chlorohelix</taxon>
    </lineage>
</organism>
<dbReference type="RefSeq" id="WP_341471369.1">
    <property type="nucleotide sequence ID" value="NZ_CP128400.1"/>
</dbReference>
<dbReference type="EMBL" id="JACATZ010000003">
    <property type="protein sequence ID" value="NWJ47575.1"/>
    <property type="molecule type" value="Genomic_DNA"/>
</dbReference>
<dbReference type="EMBL" id="CP128400">
    <property type="protein sequence ID" value="WJW69485.1"/>
    <property type="molecule type" value="Genomic_DNA"/>
</dbReference>
<evidence type="ECO:0000256" key="1">
    <source>
        <dbReference type="ARBA" id="ARBA00022857"/>
    </source>
</evidence>
<keyword evidence="5" id="KW-1185">Reference proteome</keyword>
<name>A0A8T7M648_9CHLR</name>
<gene>
    <name evidence="2" type="ORF">HXX08_17090</name>
    <name evidence="3" type="ORF">OZ401_003101</name>
</gene>
<protein>
    <submittedName>
        <fullName evidence="2">Long-chain-fatty-acyl-CoA reductase</fullName>
    </submittedName>
</protein>
<dbReference type="Proteomes" id="UP000521676">
    <property type="component" value="Unassembled WGS sequence"/>
</dbReference>
<keyword evidence="1" id="KW-0521">NADP</keyword>
<reference evidence="3" key="2">
    <citation type="journal article" date="2024" name="Nature">
        <title>Anoxygenic phototroph of the Chloroflexota uses a type I reaction centre.</title>
        <authorList>
            <person name="Tsuji J.M."/>
            <person name="Shaw N.A."/>
            <person name="Nagashima S."/>
            <person name="Venkiteswaran J.J."/>
            <person name="Schiff S.L."/>
            <person name="Watanabe T."/>
            <person name="Fukui M."/>
            <person name="Hanada S."/>
            <person name="Tank M."/>
            <person name="Neufeld J.D."/>
        </authorList>
    </citation>
    <scope>NUCLEOTIDE SEQUENCE</scope>
    <source>
        <strain evidence="3">L227-S17</strain>
    </source>
</reference>
<proteinExistence type="predicted"/>
<dbReference type="GO" id="GO:0008218">
    <property type="term" value="P:bioluminescence"/>
    <property type="evidence" value="ECO:0007669"/>
    <property type="project" value="InterPro"/>
</dbReference>
<accession>A0A8T7M648</accession>
<evidence type="ECO:0000313" key="3">
    <source>
        <dbReference type="EMBL" id="WJW69485.1"/>
    </source>
</evidence>